<accession>A0A5C6B851</accession>
<dbReference type="EMBL" id="SJPN01000001">
    <property type="protein sequence ID" value="TWU08445.1"/>
    <property type="molecule type" value="Genomic_DNA"/>
</dbReference>
<dbReference type="AlphaFoldDB" id="A0A5C6B851"/>
<organism evidence="1 2">
    <name type="scientific">Stieleria varia</name>
    <dbReference type="NCBI Taxonomy" id="2528005"/>
    <lineage>
        <taxon>Bacteria</taxon>
        <taxon>Pseudomonadati</taxon>
        <taxon>Planctomycetota</taxon>
        <taxon>Planctomycetia</taxon>
        <taxon>Pirellulales</taxon>
        <taxon>Pirellulaceae</taxon>
        <taxon>Stieleria</taxon>
    </lineage>
</organism>
<sequence>MDLRMSQGHLRTLILAVNTEICSVFRQRFPFWGRSEPAKSLAIDNLDAKDAFPDGKPGKLRSDHY</sequence>
<evidence type="ECO:0000313" key="2">
    <source>
        <dbReference type="Proteomes" id="UP000320176"/>
    </source>
</evidence>
<evidence type="ECO:0000313" key="1">
    <source>
        <dbReference type="EMBL" id="TWU08445.1"/>
    </source>
</evidence>
<name>A0A5C6B851_9BACT</name>
<keyword evidence="2" id="KW-1185">Reference proteome</keyword>
<protein>
    <submittedName>
        <fullName evidence="1">Uncharacterized protein</fullName>
    </submittedName>
</protein>
<comment type="caution">
    <text evidence="1">The sequence shown here is derived from an EMBL/GenBank/DDBJ whole genome shotgun (WGS) entry which is preliminary data.</text>
</comment>
<proteinExistence type="predicted"/>
<reference evidence="1 2" key="1">
    <citation type="submission" date="2019-02" db="EMBL/GenBank/DDBJ databases">
        <title>Deep-cultivation of Planctomycetes and their phenomic and genomic characterization uncovers novel biology.</title>
        <authorList>
            <person name="Wiegand S."/>
            <person name="Jogler M."/>
            <person name="Boedeker C."/>
            <person name="Pinto D."/>
            <person name="Vollmers J."/>
            <person name="Rivas-Marin E."/>
            <person name="Kohn T."/>
            <person name="Peeters S.H."/>
            <person name="Heuer A."/>
            <person name="Rast P."/>
            <person name="Oberbeckmann S."/>
            <person name="Bunk B."/>
            <person name="Jeske O."/>
            <person name="Meyerdierks A."/>
            <person name="Storesund J.E."/>
            <person name="Kallscheuer N."/>
            <person name="Luecker S."/>
            <person name="Lage O.M."/>
            <person name="Pohl T."/>
            <person name="Merkel B.J."/>
            <person name="Hornburger P."/>
            <person name="Mueller R.-W."/>
            <person name="Bruemmer F."/>
            <person name="Labrenz M."/>
            <person name="Spormann A.M."/>
            <person name="Op Den Camp H."/>
            <person name="Overmann J."/>
            <person name="Amann R."/>
            <person name="Jetten M.S.M."/>
            <person name="Mascher T."/>
            <person name="Medema M.H."/>
            <person name="Devos D.P."/>
            <person name="Kaster A.-K."/>
            <person name="Ovreas L."/>
            <person name="Rohde M."/>
            <person name="Galperin M.Y."/>
            <person name="Jogler C."/>
        </authorList>
    </citation>
    <scope>NUCLEOTIDE SEQUENCE [LARGE SCALE GENOMIC DNA]</scope>
    <source>
        <strain evidence="1 2">Pla52n</strain>
    </source>
</reference>
<dbReference type="Proteomes" id="UP000320176">
    <property type="component" value="Unassembled WGS sequence"/>
</dbReference>
<gene>
    <name evidence="1" type="ORF">Pla52n_10280</name>
</gene>